<dbReference type="EMBL" id="OW152814">
    <property type="protein sequence ID" value="CAH2050939.1"/>
    <property type="molecule type" value="Genomic_DNA"/>
</dbReference>
<protein>
    <submittedName>
        <fullName evidence="3">Uncharacterized protein</fullName>
    </submittedName>
</protein>
<evidence type="ECO:0000256" key="1">
    <source>
        <dbReference type="SAM" id="MobiDB-lite"/>
    </source>
</evidence>
<keyword evidence="4" id="KW-1185">Reference proteome</keyword>
<dbReference type="Proteomes" id="UP000837857">
    <property type="component" value="Chromosome 2"/>
</dbReference>
<feature type="chain" id="PRO_5046105412" evidence="2">
    <location>
        <begin position="18"/>
        <end position="89"/>
    </location>
</feature>
<keyword evidence="2" id="KW-0732">Signal</keyword>
<evidence type="ECO:0000256" key="2">
    <source>
        <dbReference type="SAM" id="SignalP"/>
    </source>
</evidence>
<gene>
    <name evidence="3" type="ORF">IPOD504_LOCUS7790</name>
</gene>
<proteinExistence type="predicted"/>
<sequence length="89" mass="9895">MTMRTLLIIYFASLVHCECKGDVKHLRHARALIRHGRSRVHMTRVHGRARDLVAQIEAETSSELGKVPPARPPEGATAFAPSATSYQFS</sequence>
<evidence type="ECO:0000313" key="3">
    <source>
        <dbReference type="EMBL" id="CAH2050939.1"/>
    </source>
</evidence>
<evidence type="ECO:0000313" key="4">
    <source>
        <dbReference type="Proteomes" id="UP000837857"/>
    </source>
</evidence>
<organism evidence="3 4">
    <name type="scientific">Iphiclides podalirius</name>
    <name type="common">scarce swallowtail</name>
    <dbReference type="NCBI Taxonomy" id="110791"/>
    <lineage>
        <taxon>Eukaryota</taxon>
        <taxon>Metazoa</taxon>
        <taxon>Ecdysozoa</taxon>
        <taxon>Arthropoda</taxon>
        <taxon>Hexapoda</taxon>
        <taxon>Insecta</taxon>
        <taxon>Pterygota</taxon>
        <taxon>Neoptera</taxon>
        <taxon>Endopterygota</taxon>
        <taxon>Lepidoptera</taxon>
        <taxon>Glossata</taxon>
        <taxon>Ditrysia</taxon>
        <taxon>Papilionoidea</taxon>
        <taxon>Papilionidae</taxon>
        <taxon>Papilioninae</taxon>
        <taxon>Iphiclides</taxon>
    </lineage>
</organism>
<name>A0ABN8I9G0_9NEOP</name>
<feature type="region of interest" description="Disordered" evidence="1">
    <location>
        <begin position="61"/>
        <end position="89"/>
    </location>
</feature>
<feature type="non-terminal residue" evidence="3">
    <location>
        <position position="89"/>
    </location>
</feature>
<accession>A0ABN8I9G0</accession>
<feature type="signal peptide" evidence="2">
    <location>
        <begin position="1"/>
        <end position="17"/>
    </location>
</feature>
<reference evidence="3" key="1">
    <citation type="submission" date="2022-03" db="EMBL/GenBank/DDBJ databases">
        <authorList>
            <person name="Martin H S."/>
        </authorList>
    </citation>
    <scope>NUCLEOTIDE SEQUENCE</scope>
</reference>